<evidence type="ECO:0000256" key="4">
    <source>
        <dbReference type="ARBA" id="ARBA00023082"/>
    </source>
</evidence>
<dbReference type="SUPFAM" id="SSF88659">
    <property type="entry name" value="Sigma3 and sigma4 domains of RNA polymerase sigma factors"/>
    <property type="match status" value="1"/>
</dbReference>
<protein>
    <submittedName>
        <fullName evidence="9">RNA polymerase sigma-70 factor</fullName>
    </submittedName>
</protein>
<dbReference type="InterPro" id="IPR013324">
    <property type="entry name" value="RNA_pol_sigma_r3/r4-like"/>
</dbReference>
<keyword evidence="10" id="KW-1185">Reference proteome</keyword>
<dbReference type="Pfam" id="PF08281">
    <property type="entry name" value="Sigma70_r4_2"/>
    <property type="match status" value="1"/>
</dbReference>
<dbReference type="Gene3D" id="3.10.450.50">
    <property type="match status" value="1"/>
</dbReference>
<evidence type="ECO:0000313" key="9">
    <source>
        <dbReference type="EMBL" id="MCQ8189520.1"/>
    </source>
</evidence>
<dbReference type="InterPro" id="IPR036388">
    <property type="entry name" value="WH-like_DNA-bd_sf"/>
</dbReference>
<comment type="caution">
    <text evidence="9">The sequence shown here is derived from an EMBL/GenBank/DDBJ whole genome shotgun (WGS) entry which is preliminary data.</text>
</comment>
<dbReference type="NCBIfam" id="TIGR02937">
    <property type="entry name" value="sigma70-ECF"/>
    <property type="match status" value="1"/>
</dbReference>
<feature type="domain" description="SnoaL-like" evidence="8">
    <location>
        <begin position="173"/>
        <end position="269"/>
    </location>
</feature>
<dbReference type="InterPro" id="IPR037401">
    <property type="entry name" value="SnoaL-like"/>
</dbReference>
<keyword evidence="5" id="KW-0804">Transcription</keyword>
<evidence type="ECO:0000256" key="2">
    <source>
        <dbReference type="ARBA" id="ARBA00011344"/>
    </source>
</evidence>
<dbReference type="InterPro" id="IPR052704">
    <property type="entry name" value="ECF_Sigma-70_Domain"/>
</dbReference>
<evidence type="ECO:0000259" key="7">
    <source>
        <dbReference type="Pfam" id="PF08281"/>
    </source>
</evidence>
<gene>
    <name evidence="9" type="ORF">NP777_14850</name>
</gene>
<sequence>MIDTTTFEEHRRMLFGIAYRMLGSVADAEDVVQDAWLRCSQASTPVDNPAGYLTRTVTNLALNRLTSAAATRERYVGPWLPEPLVTLPDVGEEVELAESVSLAMLVVLESLSPLERAVFVLKEVFGFSFREIAGMLDRGEAAVRQVGSRARAHVQARRPRYDAPAEVRRQVTEEFLAACLGGDLNRMMELLAPDVTAWSDGGGKVKAALRPQRGADKVARFLAAVIAQPMDDPRVHAVDVNGRPGLLITVAGRPDTVACAEVEDGRITEIRVIRNPEKLRHLPPS</sequence>
<accession>A0ABT1UWL2</accession>
<dbReference type="SUPFAM" id="SSF88946">
    <property type="entry name" value="Sigma2 domain of RNA polymerase sigma factors"/>
    <property type="match status" value="1"/>
</dbReference>
<dbReference type="InterPro" id="IPR014303">
    <property type="entry name" value="RNA_pol_sigma-70_ECF"/>
</dbReference>
<dbReference type="InterPro" id="IPR013325">
    <property type="entry name" value="RNA_pol_sigma_r2"/>
</dbReference>
<dbReference type="EMBL" id="JANIAA010000007">
    <property type="protein sequence ID" value="MCQ8189520.1"/>
    <property type="molecule type" value="Genomic_DNA"/>
</dbReference>
<comment type="subunit">
    <text evidence="2">Interacts transiently with the RNA polymerase catalytic core formed by RpoA, RpoB, RpoC and RpoZ (2 alpha, 1 beta, 1 beta' and 1 omega subunit) to form the RNA polymerase holoenzyme that can initiate transcription.</text>
</comment>
<evidence type="ECO:0000256" key="1">
    <source>
        <dbReference type="ARBA" id="ARBA00010641"/>
    </source>
</evidence>
<dbReference type="Pfam" id="PF12680">
    <property type="entry name" value="SnoaL_2"/>
    <property type="match status" value="1"/>
</dbReference>
<dbReference type="PANTHER" id="PTHR30173">
    <property type="entry name" value="SIGMA 19 FACTOR"/>
    <property type="match status" value="1"/>
</dbReference>
<evidence type="ECO:0000256" key="3">
    <source>
        <dbReference type="ARBA" id="ARBA00023015"/>
    </source>
</evidence>
<feature type="domain" description="RNA polymerase sigma factor 70 region 4 type 2" evidence="7">
    <location>
        <begin position="103"/>
        <end position="153"/>
    </location>
</feature>
<evidence type="ECO:0000259" key="6">
    <source>
        <dbReference type="Pfam" id="PF04542"/>
    </source>
</evidence>
<feature type="domain" description="RNA polymerase sigma-70 region 2" evidence="6">
    <location>
        <begin position="7"/>
        <end position="69"/>
    </location>
</feature>
<dbReference type="RefSeq" id="WP_256650606.1">
    <property type="nucleotide sequence ID" value="NZ_JANIAA010000007.1"/>
</dbReference>
<dbReference type="SUPFAM" id="SSF54427">
    <property type="entry name" value="NTF2-like"/>
    <property type="match status" value="1"/>
</dbReference>
<dbReference type="InterPro" id="IPR013249">
    <property type="entry name" value="RNA_pol_sigma70_r4_t2"/>
</dbReference>
<dbReference type="NCBIfam" id="NF007214">
    <property type="entry name" value="PRK09636.1"/>
    <property type="match status" value="1"/>
</dbReference>
<keyword evidence="3" id="KW-0805">Transcription regulation</keyword>
<evidence type="ECO:0000259" key="8">
    <source>
        <dbReference type="Pfam" id="PF12680"/>
    </source>
</evidence>
<dbReference type="NCBIfam" id="TIGR02957">
    <property type="entry name" value="SigX4"/>
    <property type="match status" value="1"/>
</dbReference>
<evidence type="ECO:0000313" key="10">
    <source>
        <dbReference type="Proteomes" id="UP001204746"/>
    </source>
</evidence>
<organism evidence="9 10">
    <name type="scientific">Streptomyces rugosispiralis</name>
    <dbReference type="NCBI Taxonomy" id="2967341"/>
    <lineage>
        <taxon>Bacteria</taxon>
        <taxon>Bacillati</taxon>
        <taxon>Actinomycetota</taxon>
        <taxon>Actinomycetes</taxon>
        <taxon>Kitasatosporales</taxon>
        <taxon>Streptomycetaceae</taxon>
        <taxon>Streptomyces</taxon>
    </lineage>
</organism>
<dbReference type="Gene3D" id="1.10.10.10">
    <property type="entry name" value="Winged helix-like DNA-binding domain superfamily/Winged helix DNA-binding domain"/>
    <property type="match status" value="1"/>
</dbReference>
<comment type="similarity">
    <text evidence="1">Belongs to the sigma-70 factor family. ECF subfamily.</text>
</comment>
<dbReference type="Proteomes" id="UP001204746">
    <property type="component" value="Unassembled WGS sequence"/>
</dbReference>
<proteinExistence type="inferred from homology"/>
<dbReference type="Pfam" id="PF04542">
    <property type="entry name" value="Sigma70_r2"/>
    <property type="match status" value="1"/>
</dbReference>
<dbReference type="InterPro" id="IPR032710">
    <property type="entry name" value="NTF2-like_dom_sf"/>
</dbReference>
<name>A0ABT1UWL2_9ACTN</name>
<evidence type="ECO:0000256" key="5">
    <source>
        <dbReference type="ARBA" id="ARBA00023163"/>
    </source>
</evidence>
<keyword evidence="4" id="KW-0731">Sigma factor</keyword>
<dbReference type="InterPro" id="IPR007627">
    <property type="entry name" value="RNA_pol_sigma70_r2"/>
</dbReference>
<dbReference type="Gene3D" id="1.10.1740.10">
    <property type="match status" value="1"/>
</dbReference>
<dbReference type="InterPro" id="IPR014284">
    <property type="entry name" value="RNA_pol_sigma-70_dom"/>
</dbReference>
<dbReference type="PANTHER" id="PTHR30173:SF36">
    <property type="entry name" value="ECF RNA POLYMERASE SIGMA FACTOR SIGJ"/>
    <property type="match status" value="1"/>
</dbReference>
<reference evidence="9 10" key="1">
    <citation type="submission" date="2022-07" db="EMBL/GenBank/DDBJ databases">
        <authorList>
            <person name="Phongsopitanun W."/>
            <person name="Tanasupawat S."/>
        </authorList>
    </citation>
    <scope>NUCLEOTIDE SEQUENCE [LARGE SCALE GENOMIC DNA]</scope>
    <source>
        <strain evidence="9 10">RCU-064</strain>
    </source>
</reference>